<dbReference type="FunFam" id="1.10.510.10:FF:000497">
    <property type="entry name" value="Phosphoinositide 3-kinase regulatory subunit"/>
    <property type="match status" value="1"/>
</dbReference>
<dbReference type="InParanoid" id="A0A423XED4"/>
<gene>
    <name evidence="12" type="ORF">VPNG_03152</name>
</gene>
<dbReference type="Pfam" id="PF00069">
    <property type="entry name" value="Pkinase"/>
    <property type="match status" value="1"/>
</dbReference>
<dbReference type="GO" id="GO:0005524">
    <property type="term" value="F:ATP binding"/>
    <property type="evidence" value="ECO:0007669"/>
    <property type="project" value="UniProtKB-KW"/>
</dbReference>
<keyword evidence="2" id="KW-0723">Serine/threonine-protein kinase</keyword>
<keyword evidence="13" id="KW-1185">Reference proteome</keyword>
<dbReference type="InterPro" id="IPR016024">
    <property type="entry name" value="ARM-type_fold"/>
</dbReference>
<evidence type="ECO:0000256" key="8">
    <source>
        <dbReference type="ARBA" id="ARBA00022840"/>
    </source>
</evidence>
<dbReference type="SUPFAM" id="SSF48371">
    <property type="entry name" value="ARM repeat"/>
    <property type="match status" value="1"/>
</dbReference>
<dbReference type="GO" id="GO:0004674">
    <property type="term" value="F:protein serine/threonine kinase activity"/>
    <property type="evidence" value="ECO:0007669"/>
    <property type="project" value="UniProtKB-KW"/>
</dbReference>
<evidence type="ECO:0000256" key="5">
    <source>
        <dbReference type="ARBA" id="ARBA00022737"/>
    </source>
</evidence>
<dbReference type="Gene3D" id="1.25.10.10">
    <property type="entry name" value="Leucine-rich Repeat Variant"/>
    <property type="match status" value="2"/>
</dbReference>
<organism evidence="12 13">
    <name type="scientific">Cytospora leucostoma</name>
    <dbReference type="NCBI Taxonomy" id="1230097"/>
    <lineage>
        <taxon>Eukaryota</taxon>
        <taxon>Fungi</taxon>
        <taxon>Dikarya</taxon>
        <taxon>Ascomycota</taxon>
        <taxon>Pezizomycotina</taxon>
        <taxon>Sordariomycetes</taxon>
        <taxon>Sordariomycetidae</taxon>
        <taxon>Diaporthales</taxon>
        <taxon>Cytosporaceae</taxon>
        <taxon>Cytospora</taxon>
    </lineage>
</organism>
<feature type="compositionally biased region" description="Polar residues" evidence="10">
    <location>
        <begin position="930"/>
        <end position="942"/>
    </location>
</feature>
<feature type="repeat" description="WD" evidence="9">
    <location>
        <begin position="1112"/>
        <end position="1144"/>
    </location>
</feature>
<dbReference type="GO" id="GO:0034272">
    <property type="term" value="C:phosphatidylinositol 3-kinase complex, class III, type II"/>
    <property type="evidence" value="ECO:0007669"/>
    <property type="project" value="TreeGrafter"/>
</dbReference>
<dbReference type="InterPro" id="IPR045162">
    <property type="entry name" value="Vps15-like"/>
</dbReference>
<dbReference type="FunCoup" id="A0A423XED4">
    <property type="interactions" value="754"/>
</dbReference>
<dbReference type="PROSITE" id="PS50082">
    <property type="entry name" value="WD_REPEATS_2"/>
    <property type="match status" value="2"/>
</dbReference>
<dbReference type="Gene3D" id="2.130.10.10">
    <property type="entry name" value="YVTN repeat-like/Quinoprotein amine dehydrogenase"/>
    <property type="match status" value="2"/>
</dbReference>
<proteinExistence type="predicted"/>
<keyword evidence="6" id="KW-0547">Nucleotide-binding</keyword>
<dbReference type="OrthoDB" id="242910at2759"/>
<dbReference type="PANTHER" id="PTHR17583">
    <property type="entry name" value="PHOSPHOINOSITIDE 3-KINASE REGULATORY SUBUNIT 4"/>
    <property type="match status" value="1"/>
</dbReference>
<dbReference type="InterPro" id="IPR036322">
    <property type="entry name" value="WD40_repeat_dom_sf"/>
</dbReference>
<dbReference type="Pfam" id="PF00400">
    <property type="entry name" value="WD40"/>
    <property type="match status" value="1"/>
</dbReference>
<protein>
    <recommendedName>
        <fullName evidence="1">non-specific serine/threonine protein kinase</fullName>
        <ecNumber evidence="1">2.7.11.1</ecNumber>
    </recommendedName>
</protein>
<dbReference type="FunFam" id="2.130.10.10:FF:001688">
    <property type="entry name" value="Phosphoinositide 3-kinase regulatory subunit 4"/>
    <property type="match status" value="1"/>
</dbReference>
<keyword evidence="7" id="KW-0418">Kinase</keyword>
<dbReference type="GO" id="GO:0005770">
    <property type="term" value="C:late endosome"/>
    <property type="evidence" value="ECO:0007669"/>
    <property type="project" value="TreeGrafter"/>
</dbReference>
<dbReference type="Proteomes" id="UP000285146">
    <property type="component" value="Unassembled WGS sequence"/>
</dbReference>
<dbReference type="SUPFAM" id="SSF50978">
    <property type="entry name" value="WD40 repeat-like"/>
    <property type="match status" value="1"/>
</dbReference>
<dbReference type="PANTHER" id="PTHR17583:SF0">
    <property type="entry name" value="PHOSPHOINOSITIDE 3-KINASE REGULATORY SUBUNIT 4"/>
    <property type="match status" value="1"/>
</dbReference>
<evidence type="ECO:0000256" key="6">
    <source>
        <dbReference type="ARBA" id="ARBA00022741"/>
    </source>
</evidence>
<dbReference type="GO" id="GO:0034271">
    <property type="term" value="C:phosphatidylinositol 3-kinase complex, class III, type I"/>
    <property type="evidence" value="ECO:0007669"/>
    <property type="project" value="TreeGrafter"/>
</dbReference>
<accession>A0A423XED4</accession>
<dbReference type="EC" id="2.7.11.1" evidence="1"/>
<dbReference type="GO" id="GO:0016236">
    <property type="term" value="P:macroautophagy"/>
    <property type="evidence" value="ECO:0007669"/>
    <property type="project" value="InterPro"/>
</dbReference>
<dbReference type="GO" id="GO:0071561">
    <property type="term" value="C:nucleus-vacuole junction"/>
    <property type="evidence" value="ECO:0007669"/>
    <property type="project" value="TreeGrafter"/>
</dbReference>
<evidence type="ECO:0000256" key="2">
    <source>
        <dbReference type="ARBA" id="ARBA00022527"/>
    </source>
</evidence>
<evidence type="ECO:0000313" key="12">
    <source>
        <dbReference type="EMBL" id="ROW14509.1"/>
    </source>
</evidence>
<feature type="region of interest" description="Disordered" evidence="10">
    <location>
        <begin position="1007"/>
        <end position="1032"/>
    </location>
</feature>
<sequence>MGQGFSVTGPPAGAAGIDVPELADLIYEKAVGSARFMKSVRARHHDGVVLVKVFIKPYTPMSLDEYRHKLIYERKLLADIPNALGYQRIVETETNGYLVRQYLYNSLYDRLSTRPFLEDIEKKWIAFQLLCALRDCHARDIYHGDIKAENTLVTSWNWLYLTDFSSTFKPVTLPDDNPTDFSYFFDTSSRRTCYIAPERFVASGEEPGSEAKLTWAMDVFSAGCVIAELFLESPIFSLSQLFKYRKGEYDPAISHVSRIPDRDIRELVSHMIQLDPQKRYSAEQYLEFWRKKAFPDYFYTFMHQYMEVITDPSSAQFTNPGETRNLGEADERIDRVFLDFDKISYFLGYQNDSRSSKSAQLSPRLGLGHFPVQLNIPNNEYAVSGDVQPAADDGTLIFLTLVVSSLRNTARAASKVRACDVLLAFAERLTDEAKLDRVLPYLIALLNDKADIVVVTTIRTITQLLALVKSVNPVNAHVFLEYILPRMQVALYGTNSLPSPLVRATYASCIGSLATTAQRFLQMSSTLKAAGTIATTDPDVESSSQPDATFDGLFDEAQQELVELFEAHTKSLIEDADPYVRRAFLSSVPELCLFFGTTESNDIILTHLNTYLNDRDWLLKCAFFETIVGIAAFMGSVSLEEFILPLMIQALTDTEEHVVQGALHSLADLANLGLLSKPRLWELTDVVARFSMHPNIWIRESAVNFIAAAAKYLSPADVKCILLPLVSPYLKTIVVPTKISELTLLDSLKKPLSRSVFDQALLWAVQSDKGLFWKAMRNLRRLSFGTSAAAMSNRTARDLHPQSLSKIAKNEEDEQWLGRLRNLGLLPEDEFKLLALREFLWRLSQIKARDSAASNVNSELNSIINLRTLGVTVQTVMFDEEAPKRPMDADEVDGNAPRTITDALMDASMSIDDPIGKRRRAAINTHRGRLSSQMYLSPSPDNRQPLGDNLTSPTVGAPREGNRLSLQGPNEVAESGDAGPTKRTLRHASSAINLLNRKDSNKAIAETGTTDANATGRVEGLFSPPTPSRLSSAEGEAAEMDSLRRLHYNHNYPGNDPHILKMLDSMYVDNYPHDVAEFGPLVTPITRRKVTKTANGQVAEGWKPTGKMMATFSEHVGAVNRVVVSPDHVFFITGGDDGSVKVWDTTRLERNIAHRSRQTHRHAPRAKVISLCFIENTHCFISCASDGSVHVVKVETASASGVTRYGKLRLLREYQLPDDEFAVWCEHFKQETNSVMVIATNRSRILGIDLRTMSLLYVLENPVHHGTPTCFCIDRKRNWLCLGTSHGVLDLWDLRFKMRLKGWGVPGKSAIYRLCVHPIKGRGKWVCVSGGTGQGEITVWDLEKTLCREIYRVGGNKEGPKGYSPWEVDEDRPEGMLGRFATNIEPTATGNTDRGVRAMVVGSSSLEGSDQRDVRHAFLLTGGSDKKLRFWDLTRIENSTVFSGLQPDEGKPTYSASHPTTNMTLNTERLPRGQTNSNGSEGDGRRGTSRRANGGAGGAGRPTRSTVISVQQQQLLKAHLDSVLDTALLESPYTMTVSVDRSGVVYVFQ</sequence>
<feature type="region of interest" description="Disordered" evidence="10">
    <location>
        <begin position="926"/>
        <end position="984"/>
    </location>
</feature>
<dbReference type="FunFam" id="1.25.10.10:FF:000542">
    <property type="entry name" value="Phosphoinositide 3-kinase regulatory subunit 4"/>
    <property type="match status" value="1"/>
</dbReference>
<dbReference type="InterPro" id="IPR015943">
    <property type="entry name" value="WD40/YVTN_repeat-like_dom_sf"/>
</dbReference>
<dbReference type="PROSITE" id="PS50011">
    <property type="entry name" value="PROTEIN_KINASE_DOM"/>
    <property type="match status" value="1"/>
</dbReference>
<dbReference type="PROSITE" id="PS00108">
    <property type="entry name" value="PROTEIN_KINASE_ST"/>
    <property type="match status" value="1"/>
</dbReference>
<dbReference type="GO" id="GO:0045324">
    <property type="term" value="P:late endosome to vacuole transport"/>
    <property type="evidence" value="ECO:0007669"/>
    <property type="project" value="InterPro"/>
</dbReference>
<comment type="caution">
    <text evidence="12">The sequence shown here is derived from an EMBL/GenBank/DDBJ whole genome shotgun (WGS) entry which is preliminary data.</text>
</comment>
<keyword evidence="4" id="KW-0808">Transferase</keyword>
<keyword evidence="5" id="KW-0677">Repeat</keyword>
<evidence type="ECO:0000256" key="7">
    <source>
        <dbReference type="ARBA" id="ARBA00022777"/>
    </source>
</evidence>
<dbReference type="InterPro" id="IPR011989">
    <property type="entry name" value="ARM-like"/>
</dbReference>
<keyword evidence="3 9" id="KW-0853">WD repeat</keyword>
<feature type="region of interest" description="Disordered" evidence="10">
    <location>
        <begin position="1442"/>
        <end position="1508"/>
    </location>
</feature>
<dbReference type="InterPro" id="IPR055231">
    <property type="entry name" value="2AA_helical"/>
</dbReference>
<evidence type="ECO:0000256" key="3">
    <source>
        <dbReference type="ARBA" id="ARBA00022574"/>
    </source>
</evidence>
<dbReference type="SMART" id="SM00220">
    <property type="entry name" value="S_TKc"/>
    <property type="match status" value="1"/>
</dbReference>
<evidence type="ECO:0000256" key="10">
    <source>
        <dbReference type="SAM" id="MobiDB-lite"/>
    </source>
</evidence>
<feature type="repeat" description="WD" evidence="9">
    <location>
        <begin position="1418"/>
        <end position="1441"/>
    </location>
</feature>
<reference evidence="12 13" key="1">
    <citation type="submission" date="2015-09" db="EMBL/GenBank/DDBJ databases">
        <title>Host preference determinants of Valsa canker pathogens revealed by comparative genomics.</title>
        <authorList>
            <person name="Yin Z."/>
            <person name="Huang L."/>
        </authorList>
    </citation>
    <scope>NUCLEOTIDE SEQUENCE [LARGE SCALE GENOMIC DNA]</scope>
    <source>
        <strain evidence="12 13">SXYLt</strain>
    </source>
</reference>
<dbReference type="InterPro" id="IPR011009">
    <property type="entry name" value="Kinase-like_dom_sf"/>
</dbReference>
<dbReference type="CDD" id="cd13980">
    <property type="entry name" value="STKc_Vps15"/>
    <property type="match status" value="1"/>
</dbReference>
<dbReference type="Pfam" id="PF22956">
    <property type="entry name" value="VPS15-like_hel"/>
    <property type="match status" value="1"/>
</dbReference>
<dbReference type="Gene3D" id="1.10.510.10">
    <property type="entry name" value="Transferase(Phosphotransferase) domain 1"/>
    <property type="match status" value="1"/>
</dbReference>
<keyword evidence="8" id="KW-0067">ATP-binding</keyword>
<dbReference type="GO" id="GO:0006623">
    <property type="term" value="P:protein targeting to vacuole"/>
    <property type="evidence" value="ECO:0007669"/>
    <property type="project" value="TreeGrafter"/>
</dbReference>
<dbReference type="InterPro" id="IPR000719">
    <property type="entry name" value="Prot_kinase_dom"/>
</dbReference>
<dbReference type="SUPFAM" id="SSF56112">
    <property type="entry name" value="Protein kinase-like (PK-like)"/>
    <property type="match status" value="1"/>
</dbReference>
<dbReference type="InterPro" id="IPR008271">
    <property type="entry name" value="Ser/Thr_kinase_AS"/>
</dbReference>
<dbReference type="STRING" id="1230097.A0A423XED4"/>
<feature type="compositionally biased region" description="Polar residues" evidence="10">
    <location>
        <begin position="1454"/>
        <end position="1480"/>
    </location>
</feature>
<evidence type="ECO:0000313" key="13">
    <source>
        <dbReference type="Proteomes" id="UP000285146"/>
    </source>
</evidence>
<dbReference type="InterPro" id="IPR001680">
    <property type="entry name" value="WD40_rpt"/>
</dbReference>
<feature type="domain" description="Protein kinase" evidence="11">
    <location>
        <begin position="25"/>
        <end position="306"/>
    </location>
</feature>
<evidence type="ECO:0000256" key="1">
    <source>
        <dbReference type="ARBA" id="ARBA00012513"/>
    </source>
</evidence>
<evidence type="ECO:0000256" key="9">
    <source>
        <dbReference type="PROSITE-ProRule" id="PRU00221"/>
    </source>
</evidence>
<evidence type="ECO:0000256" key="4">
    <source>
        <dbReference type="ARBA" id="ARBA00022679"/>
    </source>
</evidence>
<dbReference type="SMART" id="SM00320">
    <property type="entry name" value="WD40"/>
    <property type="match status" value="6"/>
</dbReference>
<dbReference type="EMBL" id="LKEB01000013">
    <property type="protein sequence ID" value="ROW14509.1"/>
    <property type="molecule type" value="Genomic_DNA"/>
</dbReference>
<name>A0A423XED4_9PEZI</name>
<evidence type="ECO:0000259" key="11">
    <source>
        <dbReference type="PROSITE" id="PS50011"/>
    </source>
</evidence>
<dbReference type="PROSITE" id="PS50294">
    <property type="entry name" value="WD_REPEATS_REGION"/>
    <property type="match status" value="1"/>
</dbReference>